<sequence>MGNYRSSQIAIIVASAALCSSIINQSQRGTGASPSGDPEAGVLPMVWRKSIHEYFPQRFARYCSISSSNLEITCSLKSTEVAHSQQASPRQGIAPTGVWRYLLESLISWLKMKKLGDFSDTLEMAEPGTLMISEEEA</sequence>
<evidence type="ECO:0000313" key="2">
    <source>
        <dbReference type="Proteomes" id="UP000712600"/>
    </source>
</evidence>
<protein>
    <submittedName>
        <fullName evidence="1">Uncharacterized protein</fullName>
    </submittedName>
</protein>
<gene>
    <name evidence="1" type="ORF">F2Q69_00035275</name>
</gene>
<name>A0A8S9SNV6_BRACR</name>
<evidence type="ECO:0000313" key="1">
    <source>
        <dbReference type="EMBL" id="KAF3602034.1"/>
    </source>
</evidence>
<dbReference type="AlphaFoldDB" id="A0A8S9SNV6"/>
<dbReference type="Proteomes" id="UP000712600">
    <property type="component" value="Unassembled WGS sequence"/>
</dbReference>
<proteinExistence type="predicted"/>
<reference evidence="1" key="1">
    <citation type="submission" date="2019-12" db="EMBL/GenBank/DDBJ databases">
        <title>Genome sequencing and annotation of Brassica cretica.</title>
        <authorList>
            <person name="Studholme D.J."/>
            <person name="Sarris P."/>
        </authorList>
    </citation>
    <scope>NUCLEOTIDE SEQUENCE</scope>
    <source>
        <strain evidence="1">PFS-109/04</strain>
        <tissue evidence="1">Leaf</tissue>
    </source>
</reference>
<dbReference type="EMBL" id="QGKX02000004">
    <property type="protein sequence ID" value="KAF3602034.1"/>
    <property type="molecule type" value="Genomic_DNA"/>
</dbReference>
<organism evidence="1 2">
    <name type="scientific">Brassica cretica</name>
    <name type="common">Mustard</name>
    <dbReference type="NCBI Taxonomy" id="69181"/>
    <lineage>
        <taxon>Eukaryota</taxon>
        <taxon>Viridiplantae</taxon>
        <taxon>Streptophyta</taxon>
        <taxon>Embryophyta</taxon>
        <taxon>Tracheophyta</taxon>
        <taxon>Spermatophyta</taxon>
        <taxon>Magnoliopsida</taxon>
        <taxon>eudicotyledons</taxon>
        <taxon>Gunneridae</taxon>
        <taxon>Pentapetalae</taxon>
        <taxon>rosids</taxon>
        <taxon>malvids</taxon>
        <taxon>Brassicales</taxon>
        <taxon>Brassicaceae</taxon>
        <taxon>Brassiceae</taxon>
        <taxon>Brassica</taxon>
    </lineage>
</organism>
<comment type="caution">
    <text evidence="1">The sequence shown here is derived from an EMBL/GenBank/DDBJ whole genome shotgun (WGS) entry which is preliminary data.</text>
</comment>
<accession>A0A8S9SNV6</accession>